<dbReference type="AlphaFoldDB" id="A0A1X7SF81"/>
<name>A0A1X7SF81_AMPQE</name>
<organism evidence="2">
    <name type="scientific">Amphimedon queenslandica</name>
    <name type="common">Sponge</name>
    <dbReference type="NCBI Taxonomy" id="400682"/>
    <lineage>
        <taxon>Eukaryota</taxon>
        <taxon>Metazoa</taxon>
        <taxon>Porifera</taxon>
        <taxon>Demospongiae</taxon>
        <taxon>Heteroscleromorpha</taxon>
        <taxon>Haplosclerida</taxon>
        <taxon>Niphatidae</taxon>
        <taxon>Amphimedon</taxon>
    </lineage>
</organism>
<sequence length="110" mass="12142">MVAIAVGAMALVGAGSAVTWWVTRRFESLIDNKVNHMDRLQSIENRVNNVEANMATKEDLAKMAEKLTAQTKSDMAEMEARLSAQSKNDMATLKTELLEAFKSMNGNGHR</sequence>
<proteinExistence type="predicted"/>
<keyword evidence="1" id="KW-0175">Coiled coil</keyword>
<feature type="coiled-coil region" evidence="1">
    <location>
        <begin position="33"/>
        <end position="67"/>
    </location>
</feature>
<evidence type="ECO:0000313" key="2">
    <source>
        <dbReference type="EnsemblMetazoa" id="Aqu2.1.00734_001"/>
    </source>
</evidence>
<protein>
    <submittedName>
        <fullName evidence="2">Uncharacterized protein</fullName>
    </submittedName>
</protein>
<evidence type="ECO:0000256" key="1">
    <source>
        <dbReference type="SAM" id="Coils"/>
    </source>
</evidence>
<dbReference type="InParanoid" id="A0A1X7SF81"/>
<dbReference type="EnsemblMetazoa" id="Aqu2.1.00734_001">
    <property type="protein sequence ID" value="Aqu2.1.00734_001"/>
    <property type="gene ID" value="Aqu2.1.00734"/>
</dbReference>
<reference evidence="2" key="1">
    <citation type="submission" date="2017-05" db="UniProtKB">
        <authorList>
            <consortium name="EnsemblMetazoa"/>
        </authorList>
    </citation>
    <scope>IDENTIFICATION</scope>
</reference>
<accession>A0A1X7SF81</accession>